<keyword evidence="3" id="KW-1185">Reference proteome</keyword>
<name>A0A1T5MBE0_9BACT</name>
<dbReference type="InterPro" id="IPR018958">
    <property type="entry name" value="Knr4/Smi1-like_dom"/>
</dbReference>
<gene>
    <name evidence="2" type="ORF">SAMN05660236_4855</name>
</gene>
<dbReference type="STRING" id="688867.SAMN05660236_4855"/>
<evidence type="ECO:0000313" key="2">
    <source>
        <dbReference type="EMBL" id="SKC85189.1"/>
    </source>
</evidence>
<dbReference type="SUPFAM" id="SSF160631">
    <property type="entry name" value="SMI1/KNR4-like"/>
    <property type="match status" value="1"/>
</dbReference>
<dbReference type="Proteomes" id="UP000190961">
    <property type="component" value="Unassembled WGS sequence"/>
</dbReference>
<sequence>MKFNTRSILEEARAFGYSVQPDNTILLGQVPHVAPKAWLHVLFAPIDNEKILVGLEKQLQMKIPIEYRKFLTTEHNGLSLFSSSIELFGYRKNYNRKSLQFLPFDIVTTNTFERPSDAGGDKFFIGSYNWDGSLIYVNTSSSKIFRCERDDSKPLNSWKDLDDFLAKEISRLSKLYDQLGREIDADQPKIPG</sequence>
<reference evidence="2 3" key="1">
    <citation type="submission" date="2017-02" db="EMBL/GenBank/DDBJ databases">
        <authorList>
            <person name="Peterson S.W."/>
        </authorList>
    </citation>
    <scope>NUCLEOTIDE SEQUENCE [LARGE SCALE GENOMIC DNA]</scope>
    <source>
        <strain evidence="2 3">DSM 25262</strain>
    </source>
</reference>
<dbReference type="Pfam" id="PF09346">
    <property type="entry name" value="SMI1_KNR4"/>
    <property type="match status" value="1"/>
</dbReference>
<organism evidence="2 3">
    <name type="scientific">Ohtaekwangia koreensis</name>
    <dbReference type="NCBI Taxonomy" id="688867"/>
    <lineage>
        <taxon>Bacteria</taxon>
        <taxon>Pseudomonadati</taxon>
        <taxon>Bacteroidota</taxon>
        <taxon>Cytophagia</taxon>
        <taxon>Cytophagales</taxon>
        <taxon>Fulvivirgaceae</taxon>
        <taxon>Ohtaekwangia</taxon>
    </lineage>
</organism>
<protein>
    <recommendedName>
        <fullName evidence="1">Knr4/Smi1-like domain-containing protein</fullName>
    </recommendedName>
</protein>
<dbReference type="InterPro" id="IPR037883">
    <property type="entry name" value="Knr4/Smi1-like_sf"/>
</dbReference>
<dbReference type="OrthoDB" id="1030979at2"/>
<dbReference type="RefSeq" id="WP_079689389.1">
    <property type="nucleotide sequence ID" value="NZ_FUZU01000004.1"/>
</dbReference>
<accession>A0A1T5MBE0</accession>
<feature type="domain" description="Knr4/Smi1-like" evidence="1">
    <location>
        <begin position="52"/>
        <end position="166"/>
    </location>
</feature>
<dbReference type="Gene3D" id="3.40.1580.10">
    <property type="entry name" value="SMI1/KNR4-like"/>
    <property type="match status" value="1"/>
</dbReference>
<dbReference type="EMBL" id="FUZU01000004">
    <property type="protein sequence ID" value="SKC85189.1"/>
    <property type="molecule type" value="Genomic_DNA"/>
</dbReference>
<evidence type="ECO:0000313" key="3">
    <source>
        <dbReference type="Proteomes" id="UP000190961"/>
    </source>
</evidence>
<proteinExistence type="predicted"/>
<dbReference type="AlphaFoldDB" id="A0A1T5MBE0"/>
<evidence type="ECO:0000259" key="1">
    <source>
        <dbReference type="Pfam" id="PF09346"/>
    </source>
</evidence>